<gene>
    <name evidence="1" type="ORF">KDY119_02166</name>
</gene>
<name>A0A5P9QB15_9MICO</name>
<dbReference type="KEGG" id="lxl:KDY119_02166"/>
<reference evidence="1 2" key="1">
    <citation type="submission" date="2019-10" db="EMBL/GenBank/DDBJ databases">
        <title>Genome sequence of Luteimicrobium xylanilyticum HY-24.</title>
        <authorList>
            <person name="Kim D.Y."/>
            <person name="Park H.-Y."/>
        </authorList>
    </citation>
    <scope>NUCLEOTIDE SEQUENCE [LARGE SCALE GENOMIC DNA]</scope>
    <source>
        <strain evidence="1 2">HY-24</strain>
    </source>
</reference>
<evidence type="ECO:0000313" key="1">
    <source>
        <dbReference type="EMBL" id="QFU98648.1"/>
    </source>
</evidence>
<dbReference type="RefSeq" id="WP_036949708.1">
    <property type="nucleotide sequence ID" value="NZ_BAABIH010000017.1"/>
</dbReference>
<dbReference type="AlphaFoldDB" id="A0A5P9QB15"/>
<sequence length="76" mass="8543">MFEYWIRDLDGDHRGTLVRAEYDDDAIAAVKARIKSGEIGPFRGEIALMRSDGEAIETWDGPDQVFYQEEHGTPGA</sequence>
<accession>A0A5P9QB15</accession>
<organism evidence="1 2">
    <name type="scientific">Luteimicrobium xylanilyticum</name>
    <dbReference type="NCBI Taxonomy" id="1133546"/>
    <lineage>
        <taxon>Bacteria</taxon>
        <taxon>Bacillati</taxon>
        <taxon>Actinomycetota</taxon>
        <taxon>Actinomycetes</taxon>
        <taxon>Micrococcales</taxon>
        <taxon>Luteimicrobium</taxon>
    </lineage>
</organism>
<evidence type="ECO:0000313" key="2">
    <source>
        <dbReference type="Proteomes" id="UP000326702"/>
    </source>
</evidence>
<protein>
    <submittedName>
        <fullName evidence="1">Uncharacterized protein</fullName>
    </submittedName>
</protein>
<dbReference type="Proteomes" id="UP000326702">
    <property type="component" value="Chromosome"/>
</dbReference>
<dbReference type="EMBL" id="CP045529">
    <property type="protein sequence ID" value="QFU98648.1"/>
    <property type="molecule type" value="Genomic_DNA"/>
</dbReference>
<keyword evidence="2" id="KW-1185">Reference proteome</keyword>
<proteinExistence type="predicted"/>